<evidence type="ECO:0000313" key="3">
    <source>
        <dbReference type="EMBL" id="ROT73000.1"/>
    </source>
</evidence>
<dbReference type="GO" id="GO:0005737">
    <property type="term" value="C:cytoplasm"/>
    <property type="evidence" value="ECO:0007669"/>
    <property type="project" value="TreeGrafter"/>
</dbReference>
<keyword evidence="1" id="KW-1133">Transmembrane helix</keyword>
<dbReference type="AlphaFoldDB" id="A0A3R7QNE6"/>
<dbReference type="EMBL" id="QCYY01002080">
    <property type="protein sequence ID" value="ROT73000.1"/>
    <property type="molecule type" value="Genomic_DNA"/>
</dbReference>
<dbReference type="SUPFAM" id="SSF52833">
    <property type="entry name" value="Thioredoxin-like"/>
    <property type="match status" value="1"/>
</dbReference>
<feature type="transmembrane region" description="Helical" evidence="1">
    <location>
        <begin position="47"/>
        <end position="64"/>
    </location>
</feature>
<dbReference type="Pfam" id="PF00085">
    <property type="entry name" value="Thioredoxin"/>
    <property type="match status" value="1"/>
</dbReference>
<dbReference type="Gene3D" id="3.40.30.10">
    <property type="entry name" value="Glutaredoxin"/>
    <property type="match status" value="1"/>
</dbReference>
<gene>
    <name evidence="3" type="ORF">C7M84_008561</name>
</gene>
<name>A0A3R7QNE6_PENVA</name>
<keyword evidence="4" id="KW-1185">Reference proteome</keyword>
<accession>A0A3R7QNE6</accession>
<dbReference type="Proteomes" id="UP000283509">
    <property type="component" value="Unassembled WGS sequence"/>
</dbReference>
<evidence type="ECO:0000259" key="2">
    <source>
        <dbReference type="PROSITE" id="PS51352"/>
    </source>
</evidence>
<feature type="domain" description="Thioredoxin" evidence="2">
    <location>
        <begin position="113"/>
        <end position="258"/>
    </location>
</feature>
<organism evidence="3 4">
    <name type="scientific">Penaeus vannamei</name>
    <name type="common">Whiteleg shrimp</name>
    <name type="synonym">Litopenaeus vannamei</name>
    <dbReference type="NCBI Taxonomy" id="6689"/>
    <lineage>
        <taxon>Eukaryota</taxon>
        <taxon>Metazoa</taxon>
        <taxon>Ecdysozoa</taxon>
        <taxon>Arthropoda</taxon>
        <taxon>Crustacea</taxon>
        <taxon>Multicrustacea</taxon>
        <taxon>Malacostraca</taxon>
        <taxon>Eumalacostraca</taxon>
        <taxon>Eucarida</taxon>
        <taxon>Decapoda</taxon>
        <taxon>Dendrobranchiata</taxon>
        <taxon>Penaeoidea</taxon>
        <taxon>Penaeidae</taxon>
        <taxon>Penaeus</taxon>
    </lineage>
</organism>
<protein>
    <recommendedName>
        <fullName evidence="2">Thioredoxin domain-containing protein</fullName>
    </recommendedName>
</protein>
<dbReference type="GO" id="GO:0015035">
    <property type="term" value="F:protein-disulfide reductase activity"/>
    <property type="evidence" value="ECO:0007669"/>
    <property type="project" value="TreeGrafter"/>
</dbReference>
<comment type="caution">
    <text evidence="3">The sequence shown here is derived from an EMBL/GenBank/DDBJ whole genome shotgun (WGS) entry which is preliminary data.</text>
</comment>
<dbReference type="STRING" id="6689.A0A3R7QNE6"/>
<reference evidence="3 4" key="2">
    <citation type="submission" date="2019-01" db="EMBL/GenBank/DDBJ databases">
        <title>The decoding of complex shrimp genome reveals the adaptation for benthos swimmer, frequently molting mechanism and breeding impact on genome.</title>
        <authorList>
            <person name="Sun Y."/>
            <person name="Gao Y."/>
            <person name="Yu Y."/>
        </authorList>
    </citation>
    <scope>NUCLEOTIDE SEQUENCE [LARGE SCALE GENOMIC DNA]</scope>
    <source>
        <tissue evidence="3">Muscle</tissue>
    </source>
</reference>
<reference evidence="3 4" key="1">
    <citation type="submission" date="2018-04" db="EMBL/GenBank/DDBJ databases">
        <authorList>
            <person name="Zhang X."/>
            <person name="Yuan J."/>
            <person name="Li F."/>
            <person name="Xiang J."/>
        </authorList>
    </citation>
    <scope>NUCLEOTIDE SEQUENCE [LARGE SCALE GENOMIC DNA]</scope>
    <source>
        <tissue evidence="3">Muscle</tissue>
    </source>
</reference>
<evidence type="ECO:0000313" key="4">
    <source>
        <dbReference type="Proteomes" id="UP000283509"/>
    </source>
</evidence>
<dbReference type="InterPro" id="IPR036249">
    <property type="entry name" value="Thioredoxin-like_sf"/>
</dbReference>
<proteinExistence type="predicted"/>
<dbReference type="PANTHER" id="PTHR45663:SF11">
    <property type="entry name" value="GEO12009P1"/>
    <property type="match status" value="1"/>
</dbReference>
<sequence length="270" mass="30782">MAAFDDIKQLAHPYHLLNLIMSLSFLTAKYTPVLCEILFPEGDCGELTMWESEVMFFMIVIIAFRTRKSGSRTMLAYVSVASTYAKLCNVLLWFSADPVYGILYLVFAITHFLLVGEPVYQGPENLTYFQGKELDEELQRDKNTVWLITFYTAWSPACSSLAPIFAKLSAQYALDNLKFGKIDVGRYPDAAKKYHINDSAFSLQLPTISVFKKGAEVERRPCLDANAKFQKFYFTEDNIKASFDLNNMYLQCKKDLEAKKGKKEAHVKAE</sequence>
<dbReference type="OrthoDB" id="20229at2759"/>
<dbReference type="PROSITE" id="PS51352">
    <property type="entry name" value="THIOREDOXIN_2"/>
    <property type="match status" value="1"/>
</dbReference>
<evidence type="ECO:0000256" key="1">
    <source>
        <dbReference type="SAM" id="Phobius"/>
    </source>
</evidence>
<dbReference type="PANTHER" id="PTHR45663">
    <property type="entry name" value="GEO12009P1"/>
    <property type="match status" value="1"/>
</dbReference>
<dbReference type="InterPro" id="IPR013766">
    <property type="entry name" value="Thioredoxin_domain"/>
</dbReference>
<keyword evidence="1" id="KW-0812">Transmembrane</keyword>
<keyword evidence="1" id="KW-0472">Membrane</keyword>